<name>A0ABN2MQF1_9PSEU</name>
<dbReference type="RefSeq" id="WP_344413122.1">
    <property type="nucleotide sequence ID" value="NZ_BAAAQK010000003.1"/>
</dbReference>
<sequence>MAGNGEPGGVAGRPATATAARVAARWGGTRLDPHGQARRARAEPLQAEARTGLREVLEAVMLTREVRGVVEVGGTEVGGTEAGVVGGRDLAGAAVRVGQGGAAGGYRELGATTVHRVGSGPDAAPGVVPVESLVEAPVADLYVLDGPTDHTSVLDALTVVLAAAPDAVVLVHDVLWPTGRRDRYPAGAAAARSTGHEGALVRHDGVSPAGIVGAFATAVEAGGQRNGVLTAVEDAIAGAPEPWSLAIVPALSGLAVLARDGAPFAEELWEALLPWTNSELLALLERNRIALYSQVQELRHGAALAAAETEDLRSRLRSCSRRLDAAWDEVAEQRATIARYETTIEQQQARLDEPANPLAAVLARALHRHTPRP</sequence>
<dbReference type="EMBL" id="BAAAQK010000003">
    <property type="protein sequence ID" value="GAA1835002.1"/>
    <property type="molecule type" value="Genomic_DNA"/>
</dbReference>
<protein>
    <submittedName>
        <fullName evidence="2">Uncharacterized protein</fullName>
    </submittedName>
</protein>
<evidence type="ECO:0000313" key="2">
    <source>
        <dbReference type="EMBL" id="GAA1835002.1"/>
    </source>
</evidence>
<keyword evidence="3" id="KW-1185">Reference proteome</keyword>
<proteinExistence type="predicted"/>
<organism evidence="2 3">
    <name type="scientific">Pseudonocardia ailaonensis</name>
    <dbReference type="NCBI Taxonomy" id="367279"/>
    <lineage>
        <taxon>Bacteria</taxon>
        <taxon>Bacillati</taxon>
        <taxon>Actinomycetota</taxon>
        <taxon>Actinomycetes</taxon>
        <taxon>Pseudonocardiales</taxon>
        <taxon>Pseudonocardiaceae</taxon>
        <taxon>Pseudonocardia</taxon>
    </lineage>
</organism>
<feature type="compositionally biased region" description="Gly residues" evidence="1">
    <location>
        <begin position="1"/>
        <end position="11"/>
    </location>
</feature>
<dbReference type="Proteomes" id="UP001500449">
    <property type="component" value="Unassembled WGS sequence"/>
</dbReference>
<feature type="region of interest" description="Disordered" evidence="1">
    <location>
        <begin position="1"/>
        <end position="21"/>
    </location>
</feature>
<feature type="compositionally biased region" description="Low complexity" evidence="1">
    <location>
        <begin position="12"/>
        <end position="21"/>
    </location>
</feature>
<accession>A0ABN2MQF1</accession>
<reference evidence="2 3" key="1">
    <citation type="journal article" date="2019" name="Int. J. Syst. Evol. Microbiol.">
        <title>The Global Catalogue of Microorganisms (GCM) 10K type strain sequencing project: providing services to taxonomists for standard genome sequencing and annotation.</title>
        <authorList>
            <consortium name="The Broad Institute Genomics Platform"/>
            <consortium name="The Broad Institute Genome Sequencing Center for Infectious Disease"/>
            <person name="Wu L."/>
            <person name="Ma J."/>
        </authorList>
    </citation>
    <scope>NUCLEOTIDE SEQUENCE [LARGE SCALE GENOMIC DNA]</scope>
    <source>
        <strain evidence="2 3">JCM 16009</strain>
    </source>
</reference>
<evidence type="ECO:0000256" key="1">
    <source>
        <dbReference type="SAM" id="MobiDB-lite"/>
    </source>
</evidence>
<gene>
    <name evidence="2" type="ORF">GCM10009836_11680</name>
</gene>
<evidence type="ECO:0000313" key="3">
    <source>
        <dbReference type="Proteomes" id="UP001500449"/>
    </source>
</evidence>
<comment type="caution">
    <text evidence="2">The sequence shown here is derived from an EMBL/GenBank/DDBJ whole genome shotgun (WGS) entry which is preliminary data.</text>
</comment>